<keyword evidence="2" id="KW-1185">Reference proteome</keyword>
<evidence type="ECO:0000313" key="1">
    <source>
        <dbReference type="EMBL" id="KAL1209595.1"/>
    </source>
</evidence>
<name>A0ABD1B6C8_CARAN</name>
<protein>
    <submittedName>
        <fullName evidence="1">Uncharacterized protein</fullName>
    </submittedName>
</protein>
<reference evidence="1 2" key="1">
    <citation type="submission" date="2024-04" db="EMBL/GenBank/DDBJ databases">
        <title>Genome assembly C_amara_ONT_v2.</title>
        <authorList>
            <person name="Yant L."/>
            <person name="Moore C."/>
            <person name="Slenker M."/>
        </authorList>
    </citation>
    <scope>NUCLEOTIDE SEQUENCE [LARGE SCALE GENOMIC DNA]</scope>
    <source>
        <tissue evidence="1">Leaf</tissue>
    </source>
</reference>
<comment type="caution">
    <text evidence="1">The sequence shown here is derived from an EMBL/GenBank/DDBJ whole genome shotgun (WGS) entry which is preliminary data.</text>
</comment>
<organism evidence="1 2">
    <name type="scientific">Cardamine amara subsp. amara</name>
    <dbReference type="NCBI Taxonomy" id="228776"/>
    <lineage>
        <taxon>Eukaryota</taxon>
        <taxon>Viridiplantae</taxon>
        <taxon>Streptophyta</taxon>
        <taxon>Embryophyta</taxon>
        <taxon>Tracheophyta</taxon>
        <taxon>Spermatophyta</taxon>
        <taxon>Magnoliopsida</taxon>
        <taxon>eudicotyledons</taxon>
        <taxon>Gunneridae</taxon>
        <taxon>Pentapetalae</taxon>
        <taxon>rosids</taxon>
        <taxon>malvids</taxon>
        <taxon>Brassicales</taxon>
        <taxon>Brassicaceae</taxon>
        <taxon>Cardamineae</taxon>
        <taxon>Cardamine</taxon>
    </lineage>
</organism>
<evidence type="ECO:0000313" key="2">
    <source>
        <dbReference type="Proteomes" id="UP001558713"/>
    </source>
</evidence>
<dbReference type="EMBL" id="JBANAX010000412">
    <property type="protein sequence ID" value="KAL1209595.1"/>
    <property type="molecule type" value="Genomic_DNA"/>
</dbReference>
<accession>A0ABD1B6C8</accession>
<proteinExistence type="predicted"/>
<dbReference type="AlphaFoldDB" id="A0ABD1B6C8"/>
<gene>
    <name evidence="1" type="ORF">V5N11_035872</name>
</gene>
<dbReference type="Proteomes" id="UP001558713">
    <property type="component" value="Unassembled WGS sequence"/>
</dbReference>
<sequence>MMLNLKNLRSKKMHCKLGPMDKFASEINPQISPLPTKQPNISDVLWKARLHRVHQYVARWTYIFGVPFHATATANDEFKIMLEAAAQFGSGVTPPSQYLLREPLLKEEVERVKDLLKTLEEE</sequence>